<protein>
    <submittedName>
        <fullName evidence="1">Uncharacterized protein</fullName>
    </submittedName>
</protein>
<sequence>MLPTAQMLHPSTVMSSYSHSYSSATVPVLPKDEPVLPGQILPAKSDEIYNVTDQEKATAVRKQMLFQYSWNAIQLALSSGRTHELEALLDAAASGDGGQQSGIMGPVPFQGHVQVNMPNFE</sequence>
<dbReference type="Proteomes" id="UP000717585">
    <property type="component" value="Unassembled WGS sequence"/>
</dbReference>
<proteinExistence type="predicted"/>
<gene>
    <name evidence="1" type="ORF">J8273_1313</name>
</gene>
<dbReference type="AlphaFoldDB" id="A0A8J6B0Z5"/>
<evidence type="ECO:0000313" key="1">
    <source>
        <dbReference type="EMBL" id="KAG9396965.1"/>
    </source>
</evidence>
<evidence type="ECO:0000313" key="2">
    <source>
        <dbReference type="Proteomes" id="UP000717585"/>
    </source>
</evidence>
<comment type="caution">
    <text evidence="1">The sequence shown here is derived from an EMBL/GenBank/DDBJ whole genome shotgun (WGS) entry which is preliminary data.</text>
</comment>
<reference evidence="1" key="1">
    <citation type="submission" date="2021-05" db="EMBL/GenBank/DDBJ databases">
        <title>A free-living protist that lacks canonical eukaryotic 1 DNA replication and segregation systems.</title>
        <authorList>
            <person name="Salas-Leiva D.E."/>
            <person name="Tromer E.C."/>
            <person name="Curtis B.A."/>
            <person name="Jerlstrom-Hultqvist J."/>
            <person name="Kolisko M."/>
            <person name="Yi Z."/>
            <person name="Salas-Leiva J.S."/>
            <person name="Gallot-Lavallee L."/>
            <person name="Kops G.J.P.L."/>
            <person name="Archibald J.M."/>
            <person name="Simpson A.G.B."/>
            <person name="Roger A.J."/>
        </authorList>
    </citation>
    <scope>NUCLEOTIDE SEQUENCE</scope>
    <source>
        <strain evidence="1">BICM</strain>
    </source>
</reference>
<name>A0A8J6B0Z5_9EUKA</name>
<keyword evidence="2" id="KW-1185">Reference proteome</keyword>
<dbReference type="EMBL" id="JAHDYR010000004">
    <property type="protein sequence ID" value="KAG9396965.1"/>
    <property type="molecule type" value="Genomic_DNA"/>
</dbReference>
<organism evidence="1 2">
    <name type="scientific">Carpediemonas membranifera</name>
    <dbReference type="NCBI Taxonomy" id="201153"/>
    <lineage>
        <taxon>Eukaryota</taxon>
        <taxon>Metamonada</taxon>
        <taxon>Carpediemonas-like organisms</taxon>
        <taxon>Carpediemonas</taxon>
    </lineage>
</organism>
<accession>A0A8J6B0Z5</accession>